<dbReference type="SMART" id="SM00420">
    <property type="entry name" value="HTH_DEOR"/>
    <property type="match status" value="1"/>
</dbReference>
<sequence length="194" mass="21861">MLPVERQNKIRALIYSKKAMRISELSEKLGVSEMTVYRDIKPLLEEGLIIKTFGGISLIEKEDNRLPDQGICTYCQKPVNAKMAYRLILENDQIETACCAHCGLLRHRQLGNGVLQAICHDFFLNTTISAPLTWYIMDTTLNIACCQPQVLTFGNLEHAEKFVKGFGGKIYGFQEAMEVIADKMLGTYGCHNHS</sequence>
<dbReference type="SUPFAM" id="SSF160387">
    <property type="entry name" value="NosL/MerB-like"/>
    <property type="match status" value="1"/>
</dbReference>
<evidence type="ECO:0000313" key="5">
    <source>
        <dbReference type="EMBL" id="GIO27334.1"/>
    </source>
</evidence>
<dbReference type="InterPro" id="IPR036388">
    <property type="entry name" value="WH-like_DNA-bd_sf"/>
</dbReference>
<gene>
    <name evidence="5" type="primary">ycnK</name>
    <name evidence="5" type="ORF">J43TS3_19450</name>
</gene>
<dbReference type="PANTHER" id="PTHR41247">
    <property type="entry name" value="HTH-TYPE TRANSCRIPTIONAL REPRESSOR YCNK"/>
    <property type="match status" value="1"/>
</dbReference>
<evidence type="ECO:0000313" key="6">
    <source>
        <dbReference type="Proteomes" id="UP000676917"/>
    </source>
</evidence>
<keyword evidence="3" id="KW-0804">Transcription</keyword>
<keyword evidence="1" id="KW-0805">Transcription regulation</keyword>
<dbReference type="SUPFAM" id="SSF46785">
    <property type="entry name" value="Winged helix' DNA-binding domain"/>
    <property type="match status" value="1"/>
</dbReference>
<dbReference type="CDD" id="cd00090">
    <property type="entry name" value="HTH_ARSR"/>
    <property type="match status" value="1"/>
</dbReference>
<name>A0A919X7Q4_9BACI</name>
<dbReference type="PANTHER" id="PTHR41247:SF1">
    <property type="entry name" value="HTH-TYPE TRANSCRIPTIONAL REPRESSOR YCNK"/>
    <property type="match status" value="1"/>
</dbReference>
<evidence type="ECO:0000256" key="1">
    <source>
        <dbReference type="ARBA" id="ARBA00023015"/>
    </source>
</evidence>
<feature type="domain" description="HTH deoR-type" evidence="4">
    <location>
        <begin position="3"/>
        <end position="58"/>
    </location>
</feature>
<dbReference type="EMBL" id="BORP01000003">
    <property type="protein sequence ID" value="GIO27334.1"/>
    <property type="molecule type" value="Genomic_DNA"/>
</dbReference>
<reference evidence="5" key="1">
    <citation type="submission" date="2021-03" db="EMBL/GenBank/DDBJ databases">
        <title>Antimicrobial resistance genes in bacteria isolated from Japanese honey, and their potential for conferring macrolide and lincosamide resistance in the American foulbrood pathogen Paenibacillus larvae.</title>
        <authorList>
            <person name="Okamoto M."/>
            <person name="Kumagai M."/>
            <person name="Kanamori H."/>
            <person name="Takamatsu D."/>
        </authorList>
    </citation>
    <scope>NUCLEOTIDE SEQUENCE</scope>
    <source>
        <strain evidence="5">J43TS3</strain>
    </source>
</reference>
<dbReference type="PROSITE" id="PS51000">
    <property type="entry name" value="HTH_DEOR_2"/>
    <property type="match status" value="1"/>
</dbReference>
<proteinExistence type="predicted"/>
<dbReference type="GO" id="GO:0003700">
    <property type="term" value="F:DNA-binding transcription factor activity"/>
    <property type="evidence" value="ECO:0007669"/>
    <property type="project" value="InterPro"/>
</dbReference>
<dbReference type="InterPro" id="IPR036390">
    <property type="entry name" value="WH_DNA-bd_sf"/>
</dbReference>
<evidence type="ECO:0000256" key="2">
    <source>
        <dbReference type="ARBA" id="ARBA00023125"/>
    </source>
</evidence>
<organism evidence="5 6">
    <name type="scientific">Ornithinibacillus bavariensis</name>
    <dbReference type="NCBI Taxonomy" id="545502"/>
    <lineage>
        <taxon>Bacteria</taxon>
        <taxon>Bacillati</taxon>
        <taxon>Bacillota</taxon>
        <taxon>Bacilli</taxon>
        <taxon>Bacillales</taxon>
        <taxon>Bacillaceae</taxon>
        <taxon>Ornithinibacillus</taxon>
    </lineage>
</organism>
<dbReference type="GO" id="GO:0003677">
    <property type="term" value="F:DNA binding"/>
    <property type="evidence" value="ECO:0007669"/>
    <property type="project" value="UniProtKB-KW"/>
</dbReference>
<dbReference type="AlphaFoldDB" id="A0A919X7Q4"/>
<dbReference type="InterPro" id="IPR001034">
    <property type="entry name" value="DeoR_HTH"/>
</dbReference>
<accession>A0A919X7Q4</accession>
<protein>
    <submittedName>
        <fullName evidence="5">HTH-type transcriptional repressor YcnK</fullName>
    </submittedName>
</protein>
<dbReference type="PRINTS" id="PR00037">
    <property type="entry name" value="HTHLACR"/>
</dbReference>
<dbReference type="Pfam" id="PF08220">
    <property type="entry name" value="HTH_DeoR"/>
    <property type="match status" value="1"/>
</dbReference>
<keyword evidence="2" id="KW-0238">DNA-binding</keyword>
<dbReference type="InterPro" id="IPR011991">
    <property type="entry name" value="ArsR-like_HTH"/>
</dbReference>
<dbReference type="InterPro" id="IPR008719">
    <property type="entry name" value="N2O_reductase_NosL"/>
</dbReference>
<dbReference type="Gene3D" id="1.10.10.10">
    <property type="entry name" value="Winged helix-like DNA-binding domain superfamily/Winged helix DNA-binding domain"/>
    <property type="match status" value="1"/>
</dbReference>
<evidence type="ECO:0000256" key="3">
    <source>
        <dbReference type="ARBA" id="ARBA00023163"/>
    </source>
</evidence>
<evidence type="ECO:0000259" key="4">
    <source>
        <dbReference type="PROSITE" id="PS51000"/>
    </source>
</evidence>
<keyword evidence="6" id="KW-1185">Reference proteome</keyword>
<comment type="caution">
    <text evidence="5">The sequence shown here is derived from an EMBL/GenBank/DDBJ whole genome shotgun (WGS) entry which is preliminary data.</text>
</comment>
<dbReference type="RefSeq" id="WP_212920823.1">
    <property type="nucleotide sequence ID" value="NZ_BORP01000003.1"/>
</dbReference>
<dbReference type="Proteomes" id="UP000676917">
    <property type="component" value="Unassembled WGS sequence"/>
</dbReference>